<evidence type="ECO:0000256" key="8">
    <source>
        <dbReference type="ARBA" id="ARBA00023034"/>
    </source>
</evidence>
<evidence type="ECO:0000256" key="7">
    <source>
        <dbReference type="ARBA" id="ARBA00022989"/>
    </source>
</evidence>
<keyword evidence="7 11" id="KW-1133">Transmembrane helix</keyword>
<dbReference type="InterPro" id="IPR051076">
    <property type="entry name" value="Golgi_membrane_TVP38/TMEM64"/>
</dbReference>
<feature type="compositionally biased region" description="Acidic residues" evidence="10">
    <location>
        <begin position="370"/>
        <end position="395"/>
    </location>
</feature>
<evidence type="ECO:0000256" key="5">
    <source>
        <dbReference type="ARBA" id="ARBA00020673"/>
    </source>
</evidence>
<feature type="compositionally biased region" description="Basic and acidic residues" evidence="10">
    <location>
        <begin position="354"/>
        <end position="369"/>
    </location>
</feature>
<reference evidence="14" key="3">
    <citation type="submission" date="2025-08" db="UniProtKB">
        <authorList>
            <consortium name="RefSeq"/>
        </authorList>
    </citation>
    <scope>IDENTIFICATION</scope>
    <source>
        <strain evidence="14">CBS 342.82</strain>
    </source>
</reference>
<comment type="similarity">
    <text evidence="3">Belongs to the TVP38/TMEM64 family.</text>
</comment>
<evidence type="ECO:0000256" key="2">
    <source>
        <dbReference type="ARBA" id="ARBA00004653"/>
    </source>
</evidence>
<evidence type="ECO:0000256" key="1">
    <source>
        <dbReference type="ARBA" id="ARBA00002978"/>
    </source>
</evidence>
<gene>
    <name evidence="14" type="ORF">K489DRAFT_384444</name>
</gene>
<evidence type="ECO:0000256" key="10">
    <source>
        <dbReference type="SAM" id="MobiDB-lite"/>
    </source>
</evidence>
<dbReference type="GO" id="GO:0016192">
    <property type="term" value="P:vesicle-mediated transport"/>
    <property type="evidence" value="ECO:0007669"/>
    <property type="project" value="TreeGrafter"/>
</dbReference>
<accession>A0A6J3LT39</accession>
<feature type="compositionally biased region" description="Basic and acidic residues" evidence="10">
    <location>
        <begin position="42"/>
        <end position="52"/>
    </location>
</feature>
<dbReference type="Pfam" id="PF09335">
    <property type="entry name" value="VTT_dom"/>
    <property type="match status" value="1"/>
</dbReference>
<dbReference type="PANTHER" id="PTHR47549">
    <property type="entry name" value="GOLGI APPARATUS MEMBRANE PROTEIN TVP38-RELATED"/>
    <property type="match status" value="1"/>
</dbReference>
<dbReference type="InterPro" id="IPR032816">
    <property type="entry name" value="VTT_dom"/>
</dbReference>
<name>A0A6J3LT39_9PEZI</name>
<feature type="region of interest" description="Disordered" evidence="10">
    <location>
        <begin position="19"/>
        <end position="55"/>
    </location>
</feature>
<keyword evidence="8" id="KW-0333">Golgi apparatus</keyword>
<dbReference type="GO" id="GO:0000139">
    <property type="term" value="C:Golgi membrane"/>
    <property type="evidence" value="ECO:0007669"/>
    <property type="project" value="UniProtKB-SubCell"/>
</dbReference>
<dbReference type="OrthoDB" id="166803at2759"/>
<feature type="compositionally biased region" description="Basic and acidic residues" evidence="10">
    <location>
        <begin position="396"/>
        <end position="405"/>
    </location>
</feature>
<keyword evidence="6 11" id="KW-0812">Transmembrane</keyword>
<feature type="transmembrane region" description="Helical" evidence="11">
    <location>
        <begin position="82"/>
        <end position="105"/>
    </location>
</feature>
<feature type="transmembrane region" description="Helical" evidence="11">
    <location>
        <begin position="240"/>
        <end position="257"/>
    </location>
</feature>
<keyword evidence="13" id="KW-1185">Reference proteome</keyword>
<dbReference type="Proteomes" id="UP000504637">
    <property type="component" value="Unplaced"/>
</dbReference>
<feature type="transmembrane region" description="Helical" evidence="11">
    <location>
        <begin position="160"/>
        <end position="183"/>
    </location>
</feature>
<sequence>MVESDYNSTARALATRIEDDTDGPTLPIHHSPNSESPLWSRRSRDSVRGSTHDRRRAGQNRWIQSALMVQRHALQTWYHLTLLQQVGVVFAAVLFLVLGIVATVFRHELFHALGRAAHKWREMPAGWLILWVLTFIVSFPPLIGYSTLVTVAGVVFGMRGWFIIASATIIGSTCSLVVSRTLLRDFVGKITAKNKQFAALSLVLKHDGLKLLCLIRLCPLPYSLANGAISTISTVTWPNFMLATAIASPKLLLHIFVGSKIGELAEEGDKMDTKTQIISYLSIAVGMLLGVGTGYLIYMRTAARAKVLEAEEAAAMAGAGRDSADDGAEYIDDPMLREQIDTLREEDDISLHQTSDRRAGGGNHTYRDEFTDDEDAVEQDAFDIGGDEDDEDAVDNDDKSSNRDS</sequence>
<evidence type="ECO:0000313" key="13">
    <source>
        <dbReference type="Proteomes" id="UP000504637"/>
    </source>
</evidence>
<comment type="function">
    <text evidence="1">Golgi membrane protein involved in vesicular trafficking and spindle migration.</text>
</comment>
<feature type="transmembrane region" description="Helical" evidence="11">
    <location>
        <begin position="126"/>
        <end position="148"/>
    </location>
</feature>
<proteinExistence type="inferred from homology"/>
<evidence type="ECO:0000256" key="9">
    <source>
        <dbReference type="ARBA" id="ARBA00023136"/>
    </source>
</evidence>
<evidence type="ECO:0000256" key="3">
    <source>
        <dbReference type="ARBA" id="ARBA00008640"/>
    </source>
</evidence>
<organism evidence="14">
    <name type="scientific">Dissoconium aciculare CBS 342.82</name>
    <dbReference type="NCBI Taxonomy" id="1314786"/>
    <lineage>
        <taxon>Eukaryota</taxon>
        <taxon>Fungi</taxon>
        <taxon>Dikarya</taxon>
        <taxon>Ascomycota</taxon>
        <taxon>Pezizomycotina</taxon>
        <taxon>Dothideomycetes</taxon>
        <taxon>Dothideomycetidae</taxon>
        <taxon>Mycosphaerellales</taxon>
        <taxon>Dissoconiaceae</taxon>
        <taxon>Dissoconium</taxon>
    </lineage>
</organism>
<dbReference type="PANTHER" id="PTHR47549:SF1">
    <property type="entry name" value="GOLGI APPARATUS MEMBRANE PROTEIN TVP38"/>
    <property type="match status" value="1"/>
</dbReference>
<comment type="subcellular location">
    <subcellularLocation>
        <location evidence="2">Golgi apparatus membrane</location>
        <topology evidence="2">Multi-pass membrane protein</topology>
    </subcellularLocation>
</comment>
<evidence type="ECO:0000313" key="14">
    <source>
        <dbReference type="RefSeq" id="XP_033455977.1"/>
    </source>
</evidence>
<evidence type="ECO:0000259" key="12">
    <source>
        <dbReference type="Pfam" id="PF09335"/>
    </source>
</evidence>
<dbReference type="GeneID" id="54363657"/>
<feature type="transmembrane region" description="Helical" evidence="11">
    <location>
        <begin position="277"/>
        <end position="298"/>
    </location>
</feature>
<reference evidence="14" key="1">
    <citation type="submission" date="2020-01" db="EMBL/GenBank/DDBJ databases">
        <authorList>
            <consortium name="DOE Joint Genome Institute"/>
            <person name="Haridas S."/>
            <person name="Albert R."/>
            <person name="Binder M."/>
            <person name="Bloem J."/>
            <person name="Labutti K."/>
            <person name="Salamov A."/>
            <person name="Andreopoulos B."/>
            <person name="Baker S.E."/>
            <person name="Barry K."/>
            <person name="Bills G."/>
            <person name="Bluhm B.H."/>
            <person name="Cannon C."/>
            <person name="Castanera R."/>
            <person name="Culley D.E."/>
            <person name="Daum C."/>
            <person name="Ezra D."/>
            <person name="Gonzalez J.B."/>
            <person name="Henrissat B."/>
            <person name="Kuo A."/>
            <person name="Liang C."/>
            <person name="Lipzen A."/>
            <person name="Lutzoni F."/>
            <person name="Magnuson J."/>
            <person name="Mondo S."/>
            <person name="Nolan M."/>
            <person name="Ohm R."/>
            <person name="Pangilinan J."/>
            <person name="Park H.-J."/>
            <person name="Ramirez L."/>
            <person name="Alfaro M."/>
            <person name="Sun H."/>
            <person name="Tritt A."/>
            <person name="Yoshinaga Y."/>
            <person name="Zwiers L.-H."/>
            <person name="Turgeon B.G."/>
            <person name="Goodwin S.B."/>
            <person name="Spatafora J.W."/>
            <person name="Crous P.W."/>
            <person name="Grigoriev I.V."/>
        </authorList>
    </citation>
    <scope>NUCLEOTIDE SEQUENCE</scope>
    <source>
        <strain evidence="14">CBS 342.82</strain>
    </source>
</reference>
<feature type="domain" description="VTT" evidence="12">
    <location>
        <begin position="145"/>
        <end position="259"/>
    </location>
</feature>
<evidence type="ECO:0000256" key="11">
    <source>
        <dbReference type="SAM" id="Phobius"/>
    </source>
</evidence>
<feature type="region of interest" description="Disordered" evidence="10">
    <location>
        <begin position="344"/>
        <end position="405"/>
    </location>
</feature>
<keyword evidence="9 11" id="KW-0472">Membrane</keyword>
<evidence type="ECO:0000256" key="6">
    <source>
        <dbReference type="ARBA" id="ARBA00022692"/>
    </source>
</evidence>
<dbReference type="GO" id="GO:0000022">
    <property type="term" value="P:mitotic spindle elongation"/>
    <property type="evidence" value="ECO:0007669"/>
    <property type="project" value="TreeGrafter"/>
</dbReference>
<dbReference type="RefSeq" id="XP_033455977.1">
    <property type="nucleotide sequence ID" value="XM_033605857.1"/>
</dbReference>
<reference evidence="14" key="2">
    <citation type="submission" date="2020-04" db="EMBL/GenBank/DDBJ databases">
        <authorList>
            <consortium name="NCBI Genome Project"/>
        </authorList>
    </citation>
    <scope>NUCLEOTIDE SEQUENCE</scope>
    <source>
        <strain evidence="14">CBS 342.82</strain>
    </source>
</reference>
<evidence type="ECO:0000256" key="4">
    <source>
        <dbReference type="ARBA" id="ARBA00013533"/>
    </source>
</evidence>
<dbReference type="AlphaFoldDB" id="A0A6J3LT39"/>
<protein>
    <recommendedName>
        <fullName evidence="4">Golgi apparatus membrane protein TVP38</fullName>
    </recommendedName>
    <alternativeName>
        <fullName evidence="5">Golgi apparatus membrane protein tvp38</fullName>
    </alternativeName>
</protein>